<dbReference type="Proteomes" id="UP000054477">
    <property type="component" value="Unassembled WGS sequence"/>
</dbReference>
<proteinExistence type="inferred from homology"/>
<evidence type="ECO:0000313" key="7">
    <source>
        <dbReference type="EMBL" id="KIK02009.1"/>
    </source>
</evidence>
<feature type="domain" description="Aminoglycoside phosphotransferase" evidence="6">
    <location>
        <begin position="29"/>
        <end position="277"/>
    </location>
</feature>
<keyword evidence="8" id="KW-1185">Reference proteome</keyword>
<evidence type="ECO:0000256" key="3">
    <source>
        <dbReference type="ARBA" id="ARBA00022741"/>
    </source>
</evidence>
<keyword evidence="5" id="KW-0067">ATP-binding</keyword>
<comment type="similarity">
    <text evidence="1">Belongs to the methylthioribose kinase family.</text>
</comment>
<protein>
    <recommendedName>
        <fullName evidence="6">Aminoglycoside phosphotransferase domain-containing protein</fullName>
    </recommendedName>
</protein>
<organism evidence="7 8">
    <name type="scientific">Laccaria amethystina LaAM-08-1</name>
    <dbReference type="NCBI Taxonomy" id="1095629"/>
    <lineage>
        <taxon>Eukaryota</taxon>
        <taxon>Fungi</taxon>
        <taxon>Dikarya</taxon>
        <taxon>Basidiomycota</taxon>
        <taxon>Agaricomycotina</taxon>
        <taxon>Agaricomycetes</taxon>
        <taxon>Agaricomycetidae</taxon>
        <taxon>Agaricales</taxon>
        <taxon>Agaricineae</taxon>
        <taxon>Hydnangiaceae</taxon>
        <taxon>Laccaria</taxon>
    </lineage>
</organism>
<keyword evidence="2" id="KW-0808">Transferase</keyword>
<reference evidence="7 8" key="1">
    <citation type="submission" date="2014-04" db="EMBL/GenBank/DDBJ databases">
        <authorList>
            <consortium name="DOE Joint Genome Institute"/>
            <person name="Kuo A."/>
            <person name="Kohler A."/>
            <person name="Nagy L.G."/>
            <person name="Floudas D."/>
            <person name="Copeland A."/>
            <person name="Barry K.W."/>
            <person name="Cichocki N."/>
            <person name="Veneault-Fourrey C."/>
            <person name="LaButti K."/>
            <person name="Lindquist E.A."/>
            <person name="Lipzen A."/>
            <person name="Lundell T."/>
            <person name="Morin E."/>
            <person name="Murat C."/>
            <person name="Sun H."/>
            <person name="Tunlid A."/>
            <person name="Henrissat B."/>
            <person name="Grigoriev I.V."/>
            <person name="Hibbett D.S."/>
            <person name="Martin F."/>
            <person name="Nordberg H.P."/>
            <person name="Cantor M.N."/>
            <person name="Hua S.X."/>
        </authorList>
    </citation>
    <scope>NUCLEOTIDE SEQUENCE [LARGE SCALE GENOMIC DNA]</scope>
    <source>
        <strain evidence="7 8">LaAM-08-1</strain>
    </source>
</reference>
<dbReference type="Gene3D" id="3.90.1200.10">
    <property type="match status" value="1"/>
</dbReference>
<evidence type="ECO:0000259" key="6">
    <source>
        <dbReference type="Pfam" id="PF01636"/>
    </source>
</evidence>
<dbReference type="GO" id="GO:0005524">
    <property type="term" value="F:ATP binding"/>
    <property type="evidence" value="ECO:0007669"/>
    <property type="project" value="UniProtKB-KW"/>
</dbReference>
<dbReference type="PANTHER" id="PTHR34273">
    <property type="entry name" value="METHYLTHIORIBOSE KINASE"/>
    <property type="match status" value="1"/>
</dbReference>
<dbReference type="Pfam" id="PF01636">
    <property type="entry name" value="APH"/>
    <property type="match status" value="1"/>
</dbReference>
<dbReference type="Gene3D" id="3.30.200.20">
    <property type="entry name" value="Phosphorylase Kinase, domain 1"/>
    <property type="match status" value="1"/>
</dbReference>
<keyword evidence="4" id="KW-0418">Kinase</keyword>
<dbReference type="PANTHER" id="PTHR34273:SF2">
    <property type="entry name" value="METHYLTHIORIBOSE KINASE"/>
    <property type="match status" value="1"/>
</dbReference>
<dbReference type="GO" id="GO:0016301">
    <property type="term" value="F:kinase activity"/>
    <property type="evidence" value="ECO:0007669"/>
    <property type="project" value="UniProtKB-KW"/>
</dbReference>
<evidence type="ECO:0000256" key="2">
    <source>
        <dbReference type="ARBA" id="ARBA00022679"/>
    </source>
</evidence>
<dbReference type="OrthoDB" id="25129at2759"/>
<dbReference type="HOGENOM" id="CLU_059226_1_1_1"/>
<gene>
    <name evidence="7" type="ORF">K443DRAFT_97594</name>
</gene>
<reference evidence="8" key="2">
    <citation type="submission" date="2015-01" db="EMBL/GenBank/DDBJ databases">
        <title>Evolutionary Origins and Diversification of the Mycorrhizal Mutualists.</title>
        <authorList>
            <consortium name="DOE Joint Genome Institute"/>
            <consortium name="Mycorrhizal Genomics Consortium"/>
            <person name="Kohler A."/>
            <person name="Kuo A."/>
            <person name="Nagy L.G."/>
            <person name="Floudas D."/>
            <person name="Copeland A."/>
            <person name="Barry K.W."/>
            <person name="Cichocki N."/>
            <person name="Veneault-Fourrey C."/>
            <person name="LaButti K."/>
            <person name="Lindquist E.A."/>
            <person name="Lipzen A."/>
            <person name="Lundell T."/>
            <person name="Morin E."/>
            <person name="Murat C."/>
            <person name="Riley R."/>
            <person name="Ohm R."/>
            <person name="Sun H."/>
            <person name="Tunlid A."/>
            <person name="Henrissat B."/>
            <person name="Grigoriev I.V."/>
            <person name="Hibbett D.S."/>
            <person name="Martin F."/>
        </authorList>
    </citation>
    <scope>NUCLEOTIDE SEQUENCE [LARGE SCALE GENOMIC DNA]</scope>
    <source>
        <strain evidence="8">LaAM-08-1</strain>
    </source>
</reference>
<evidence type="ECO:0000313" key="8">
    <source>
        <dbReference type="Proteomes" id="UP000054477"/>
    </source>
</evidence>
<dbReference type="STRING" id="1095629.A0A0C9XKK3"/>
<evidence type="ECO:0000256" key="1">
    <source>
        <dbReference type="ARBA" id="ARBA00010165"/>
    </source>
</evidence>
<dbReference type="InterPro" id="IPR011009">
    <property type="entry name" value="Kinase-like_dom_sf"/>
</dbReference>
<accession>A0A0C9XKK3</accession>
<keyword evidence="3" id="KW-0547">Nucleotide-binding</keyword>
<sequence>MTTKSTLDLSTVKGVQAYIIDTPFTSTEILPLSGGSANYVFRLILEKPYEGRTTLILKHAKPYAKNWPEFALPPERQIYEVEALRRVRALIPAEAIATVPQVHLVDEPMCAIIMDDSGPSSMTLKGFMIQGKASVEMAAEIGDAIGEFIGTVHRWGKGNREVCDFFEGNARAKTLSAWMYYGRLVDTLTLKGLDVPPMLCDPPIEVSKEDLEVLQKVADETSEAVVGVRDTFVMGDFWPGNMMVMVDEKTGALKRIYVVDWEITRPGLLGMEVGQFCAEMHLLRRSHEAACKETATLVLDHFMERYKKTCAPDSKDCNRAIVQWGAHMAVWGPRTPWGGKELTRQIVLEGVDLIVNSYKGGDSWLKKSFVGDMVTE</sequence>
<dbReference type="EMBL" id="KN838598">
    <property type="protein sequence ID" value="KIK02009.1"/>
    <property type="molecule type" value="Genomic_DNA"/>
</dbReference>
<dbReference type="SUPFAM" id="SSF56112">
    <property type="entry name" value="Protein kinase-like (PK-like)"/>
    <property type="match status" value="1"/>
</dbReference>
<evidence type="ECO:0000256" key="4">
    <source>
        <dbReference type="ARBA" id="ARBA00022777"/>
    </source>
</evidence>
<dbReference type="AlphaFoldDB" id="A0A0C9XKK3"/>
<name>A0A0C9XKK3_9AGAR</name>
<evidence type="ECO:0000256" key="5">
    <source>
        <dbReference type="ARBA" id="ARBA00022840"/>
    </source>
</evidence>
<dbReference type="InterPro" id="IPR002575">
    <property type="entry name" value="Aminoglycoside_PTrfase"/>
</dbReference>